<gene>
    <name evidence="1" type="ORF">chiPu_0022120</name>
</gene>
<keyword evidence="2" id="KW-1185">Reference proteome</keyword>
<sequence>GEQKRVVNLQADVRERDWDGISGHCSGNSIELGPNAIAQGHSGYEKMSRY</sequence>
<protein>
    <submittedName>
        <fullName evidence="1">Uncharacterized protein</fullName>
    </submittedName>
</protein>
<organism evidence="1 2">
    <name type="scientific">Chiloscyllium punctatum</name>
    <name type="common">Brownbanded bambooshark</name>
    <name type="synonym">Hemiscyllium punctatum</name>
    <dbReference type="NCBI Taxonomy" id="137246"/>
    <lineage>
        <taxon>Eukaryota</taxon>
        <taxon>Metazoa</taxon>
        <taxon>Chordata</taxon>
        <taxon>Craniata</taxon>
        <taxon>Vertebrata</taxon>
        <taxon>Chondrichthyes</taxon>
        <taxon>Elasmobranchii</taxon>
        <taxon>Galeomorphii</taxon>
        <taxon>Galeoidea</taxon>
        <taxon>Orectolobiformes</taxon>
        <taxon>Hemiscylliidae</taxon>
        <taxon>Chiloscyllium</taxon>
    </lineage>
</organism>
<comment type="caution">
    <text evidence="1">The sequence shown here is derived from an EMBL/GenBank/DDBJ whole genome shotgun (WGS) entry which is preliminary data.</text>
</comment>
<evidence type="ECO:0000313" key="1">
    <source>
        <dbReference type="EMBL" id="GCC18690.1"/>
    </source>
</evidence>
<proteinExistence type="predicted"/>
<accession>A0A401RKN8</accession>
<evidence type="ECO:0000313" key="2">
    <source>
        <dbReference type="Proteomes" id="UP000287033"/>
    </source>
</evidence>
<name>A0A401RKN8_CHIPU</name>
<reference evidence="1 2" key="1">
    <citation type="journal article" date="2018" name="Nat. Ecol. Evol.">
        <title>Shark genomes provide insights into elasmobranch evolution and the origin of vertebrates.</title>
        <authorList>
            <person name="Hara Y"/>
            <person name="Yamaguchi K"/>
            <person name="Onimaru K"/>
            <person name="Kadota M"/>
            <person name="Koyanagi M"/>
            <person name="Keeley SD"/>
            <person name="Tatsumi K"/>
            <person name="Tanaka K"/>
            <person name="Motone F"/>
            <person name="Kageyama Y"/>
            <person name="Nozu R"/>
            <person name="Adachi N"/>
            <person name="Nishimura O"/>
            <person name="Nakagawa R"/>
            <person name="Tanegashima C"/>
            <person name="Kiyatake I"/>
            <person name="Matsumoto R"/>
            <person name="Murakumo K"/>
            <person name="Nishida K"/>
            <person name="Terakita A"/>
            <person name="Kuratani S"/>
            <person name="Sato K"/>
            <person name="Hyodo S Kuraku.S."/>
        </authorList>
    </citation>
    <scope>NUCLEOTIDE SEQUENCE [LARGE SCALE GENOMIC DNA]</scope>
</reference>
<dbReference type="Proteomes" id="UP000287033">
    <property type="component" value="Unassembled WGS sequence"/>
</dbReference>
<dbReference type="EMBL" id="BEZZ01006018">
    <property type="protein sequence ID" value="GCC18690.1"/>
    <property type="molecule type" value="Genomic_DNA"/>
</dbReference>
<feature type="non-terminal residue" evidence="1">
    <location>
        <position position="1"/>
    </location>
</feature>
<dbReference type="AlphaFoldDB" id="A0A401RKN8"/>